<accession>A0A6P2G618</accession>
<dbReference type="SUPFAM" id="SSF53335">
    <property type="entry name" value="S-adenosyl-L-methionine-dependent methyltransferases"/>
    <property type="match status" value="1"/>
</dbReference>
<name>A0A6P2G618_9BURK</name>
<organism evidence="2 3">
    <name type="scientific">Burkholderia anthina</name>
    <dbReference type="NCBI Taxonomy" id="179879"/>
    <lineage>
        <taxon>Bacteria</taxon>
        <taxon>Pseudomonadati</taxon>
        <taxon>Pseudomonadota</taxon>
        <taxon>Betaproteobacteria</taxon>
        <taxon>Burkholderiales</taxon>
        <taxon>Burkholderiaceae</taxon>
        <taxon>Burkholderia</taxon>
        <taxon>Burkholderia cepacia complex</taxon>
    </lineage>
</organism>
<feature type="coiled-coil region" evidence="1">
    <location>
        <begin position="37"/>
        <end position="64"/>
    </location>
</feature>
<evidence type="ECO:0008006" key="4">
    <source>
        <dbReference type="Google" id="ProtNLM"/>
    </source>
</evidence>
<proteinExistence type="predicted"/>
<dbReference type="InterPro" id="IPR029063">
    <property type="entry name" value="SAM-dependent_MTases_sf"/>
</dbReference>
<sequence>MNITRMTPFRQMTRMYHAVLDIQNSLSQFAVSAQTKSDRHLGDIEALNARIAQLESTCRELTDMVRQPPRVVERPFVPSPPFTATSQPGEFARYSTCSVADFYHPRFLEICGMLNHHFVFHRKLWEWVFVIHHLLQSGEVKPGARGLVFGVGSERLPALFAKLGAQIVATDAPEEIGEANGWKATGQHSAASSQIRYEDIVDGRLFDERVSYEACDMNHIPDHLRDFDFNWSSCCFEHLGDLEAGKQFVVNAVEKCLRVGGVAVHTTEFNLTSDDDTLDSGQTVLYRRRDMVELVERLRSRGHEVQPFVVAPDAHPLDFHVDAPPYKNIPHLKLAYEKYVGTSVGLVVRRGR</sequence>
<evidence type="ECO:0000256" key="1">
    <source>
        <dbReference type="SAM" id="Coils"/>
    </source>
</evidence>
<dbReference type="RefSeq" id="WP_239008109.1">
    <property type="nucleotide sequence ID" value="NZ_CABVLY010000005.1"/>
</dbReference>
<evidence type="ECO:0000313" key="3">
    <source>
        <dbReference type="Proteomes" id="UP000494201"/>
    </source>
</evidence>
<evidence type="ECO:0000313" key="2">
    <source>
        <dbReference type="EMBL" id="VVU49007.1"/>
    </source>
</evidence>
<dbReference type="Proteomes" id="UP000494201">
    <property type="component" value="Unassembled WGS sequence"/>
</dbReference>
<dbReference type="Gene3D" id="3.40.50.150">
    <property type="entry name" value="Vaccinia Virus protein VP39"/>
    <property type="match status" value="1"/>
</dbReference>
<protein>
    <recommendedName>
        <fullName evidence="4">Methyltransferase type 11 domain-containing protein</fullName>
    </recommendedName>
</protein>
<keyword evidence="1" id="KW-0175">Coiled coil</keyword>
<dbReference type="AlphaFoldDB" id="A0A6P2G618"/>
<gene>
    <name evidence="2" type="ORF">BAN20980_01706</name>
</gene>
<dbReference type="EMBL" id="CABVLY010000005">
    <property type="protein sequence ID" value="VVU49007.1"/>
    <property type="molecule type" value="Genomic_DNA"/>
</dbReference>
<reference evidence="2 3" key="1">
    <citation type="submission" date="2019-09" db="EMBL/GenBank/DDBJ databases">
        <authorList>
            <person name="Depoorter E."/>
        </authorList>
    </citation>
    <scope>NUCLEOTIDE SEQUENCE [LARGE SCALE GENOMIC DNA]</scope>
    <source>
        <strain evidence="2">LMG 20980</strain>
    </source>
</reference>
<dbReference type="GeneID" id="71772829"/>